<sequence length="666" mass="74222">MISDNEYLFALDIGTRSVKGVLGKVENEKFKVICEKIIEHEERAMIDGQIHDINKVAQVVLKIKKYMESKTGIIIKEAAIAAAGRFLKTVLSKSSMELEENKEINNEIIRALELSAVSLGETTINKDNTGRLYCVGYSVKNYYLNGYIISNLIGHKGENIEVEVIATFLPKSVVESLYSVMNKVDLKVINMTLEPIAAMEAVIPKRLRLLNIALVDIGAGTSDIAISSNASISAFGMVPKAGDEITEVLAQYLMVDFAMAEEIKKKLNFKEKIIYTDVLGLENEVDPSDLMKVVSPIIIKIAEEVGNKIIELNNGKSPGAVFLIGGGSYTPTISEVLSKVLNISPKRIAIKTRETVEDCICEDLSAGSIGVTVLGIALSALKNIGKDFLNIYLNNNIISLFNTRNNTVKDVLLNGGINPKLLVYKNGNNIRFTLNNNKRIAFGELGKSAEIYVNGKQSTLDTLIKNEDDISFISAKDGQDASPRISEYMVEYDSKMVIYNGENIYLDPHINVNGKEEDINYVIKQGDIIEINNITTLNDFFNIYIKDSNLLNRIKVNGNKYTLEYNIREGDHISCEEVVNKEEYHQMNSTKNICDNNISEKTIKVTVNDNECILKGKNSYIFIDIFNYIDFDLSSAKGIITLELNGKSASYYDELKEGDNIKVYWK</sequence>
<keyword evidence="1" id="KW-0694">RNA-binding</keyword>
<dbReference type="RefSeq" id="WP_073011201.1">
    <property type="nucleotide sequence ID" value="NZ_FQZO01000009.1"/>
</dbReference>
<accession>A0A1M6MQK8</accession>
<evidence type="ECO:0000313" key="3">
    <source>
        <dbReference type="EMBL" id="SHJ85563.1"/>
    </source>
</evidence>
<name>A0A1M6MQK8_9CLOT</name>
<feature type="domain" description="SHS2" evidence="2">
    <location>
        <begin position="8"/>
        <end position="202"/>
    </location>
</feature>
<dbReference type="SUPFAM" id="SSF53067">
    <property type="entry name" value="Actin-like ATPase domain"/>
    <property type="match status" value="2"/>
</dbReference>
<reference evidence="3 4" key="1">
    <citation type="submission" date="2016-11" db="EMBL/GenBank/DDBJ databases">
        <authorList>
            <person name="Jaros S."/>
            <person name="Januszkiewicz K."/>
            <person name="Wedrychowicz H."/>
        </authorList>
    </citation>
    <scope>NUCLEOTIDE SEQUENCE [LARGE SCALE GENOMIC DNA]</scope>
    <source>
        <strain evidence="3 4">DSM 21864</strain>
    </source>
</reference>
<evidence type="ECO:0000259" key="2">
    <source>
        <dbReference type="SMART" id="SM00842"/>
    </source>
</evidence>
<dbReference type="Pfam" id="PF14450">
    <property type="entry name" value="FtsA"/>
    <property type="match status" value="1"/>
</dbReference>
<dbReference type="PANTHER" id="PTHR32432:SF3">
    <property type="entry name" value="ETHANOLAMINE UTILIZATION PROTEIN EUTJ"/>
    <property type="match status" value="1"/>
</dbReference>
<dbReference type="AlphaFoldDB" id="A0A1M6MQK8"/>
<protein>
    <submittedName>
        <fullName evidence="3">Cell division protein FtsA</fullName>
    </submittedName>
</protein>
<dbReference type="GO" id="GO:0003723">
    <property type="term" value="F:RNA binding"/>
    <property type="evidence" value="ECO:0007669"/>
    <property type="project" value="UniProtKB-KW"/>
</dbReference>
<dbReference type="Proteomes" id="UP000184080">
    <property type="component" value="Unassembled WGS sequence"/>
</dbReference>
<organism evidence="3 4">
    <name type="scientific">Clostridium amylolyticum</name>
    <dbReference type="NCBI Taxonomy" id="1121298"/>
    <lineage>
        <taxon>Bacteria</taxon>
        <taxon>Bacillati</taxon>
        <taxon>Bacillota</taxon>
        <taxon>Clostridia</taxon>
        <taxon>Eubacteriales</taxon>
        <taxon>Clostridiaceae</taxon>
        <taxon>Clostridium</taxon>
    </lineage>
</organism>
<dbReference type="InterPro" id="IPR003494">
    <property type="entry name" value="SHS2_FtsA"/>
</dbReference>
<dbReference type="PROSITE" id="PS50889">
    <property type="entry name" value="S4"/>
    <property type="match status" value="1"/>
</dbReference>
<dbReference type="SMART" id="SM00842">
    <property type="entry name" value="FtsA"/>
    <property type="match status" value="1"/>
</dbReference>
<evidence type="ECO:0000256" key="1">
    <source>
        <dbReference type="PROSITE-ProRule" id="PRU00182"/>
    </source>
</evidence>
<keyword evidence="3" id="KW-0131">Cell cycle</keyword>
<dbReference type="PANTHER" id="PTHR32432">
    <property type="entry name" value="CELL DIVISION PROTEIN FTSA-RELATED"/>
    <property type="match status" value="1"/>
</dbReference>
<gene>
    <name evidence="3" type="ORF">SAMN05444401_4068</name>
</gene>
<dbReference type="OrthoDB" id="9768127at2"/>
<dbReference type="InterPro" id="IPR050696">
    <property type="entry name" value="FtsA/MreB"/>
</dbReference>
<proteinExistence type="predicted"/>
<dbReference type="STRING" id="1121298.SAMN05444401_4068"/>
<dbReference type="InterPro" id="IPR043129">
    <property type="entry name" value="ATPase_NBD"/>
</dbReference>
<keyword evidence="3" id="KW-0132">Cell division</keyword>
<dbReference type="Gene3D" id="3.30.420.40">
    <property type="match status" value="2"/>
</dbReference>
<dbReference type="EMBL" id="FQZO01000009">
    <property type="protein sequence ID" value="SHJ85563.1"/>
    <property type="molecule type" value="Genomic_DNA"/>
</dbReference>
<dbReference type="GO" id="GO:0051301">
    <property type="term" value="P:cell division"/>
    <property type="evidence" value="ECO:0007669"/>
    <property type="project" value="UniProtKB-KW"/>
</dbReference>
<keyword evidence="4" id="KW-1185">Reference proteome</keyword>
<dbReference type="CDD" id="cd24004">
    <property type="entry name" value="ASKHA_NBD_PilM-like"/>
    <property type="match status" value="1"/>
</dbReference>
<evidence type="ECO:0000313" key="4">
    <source>
        <dbReference type="Proteomes" id="UP000184080"/>
    </source>
</evidence>